<organism evidence="2 3">
    <name type="scientific">Elysia marginata</name>
    <dbReference type="NCBI Taxonomy" id="1093978"/>
    <lineage>
        <taxon>Eukaryota</taxon>
        <taxon>Metazoa</taxon>
        <taxon>Spiralia</taxon>
        <taxon>Lophotrochozoa</taxon>
        <taxon>Mollusca</taxon>
        <taxon>Gastropoda</taxon>
        <taxon>Heterobranchia</taxon>
        <taxon>Euthyneura</taxon>
        <taxon>Panpulmonata</taxon>
        <taxon>Sacoglossa</taxon>
        <taxon>Placobranchoidea</taxon>
        <taxon>Plakobranchidae</taxon>
        <taxon>Elysia</taxon>
    </lineage>
</organism>
<name>A0AAV4GGT8_9GAST</name>
<evidence type="ECO:0000256" key="1">
    <source>
        <dbReference type="SAM" id="MobiDB-lite"/>
    </source>
</evidence>
<accession>A0AAV4GGT8</accession>
<feature type="region of interest" description="Disordered" evidence="1">
    <location>
        <begin position="55"/>
        <end position="75"/>
    </location>
</feature>
<dbReference type="EMBL" id="BMAT01008419">
    <property type="protein sequence ID" value="GFR84718.1"/>
    <property type="molecule type" value="Genomic_DNA"/>
</dbReference>
<dbReference type="Proteomes" id="UP000762676">
    <property type="component" value="Unassembled WGS sequence"/>
</dbReference>
<evidence type="ECO:0000313" key="2">
    <source>
        <dbReference type="EMBL" id="GFR84718.1"/>
    </source>
</evidence>
<proteinExistence type="predicted"/>
<reference evidence="2 3" key="1">
    <citation type="journal article" date="2021" name="Elife">
        <title>Chloroplast acquisition without the gene transfer in kleptoplastic sea slugs, Plakobranchus ocellatus.</title>
        <authorList>
            <person name="Maeda T."/>
            <person name="Takahashi S."/>
            <person name="Yoshida T."/>
            <person name="Shimamura S."/>
            <person name="Takaki Y."/>
            <person name="Nagai Y."/>
            <person name="Toyoda A."/>
            <person name="Suzuki Y."/>
            <person name="Arimoto A."/>
            <person name="Ishii H."/>
            <person name="Satoh N."/>
            <person name="Nishiyama T."/>
            <person name="Hasebe M."/>
            <person name="Maruyama T."/>
            <person name="Minagawa J."/>
            <person name="Obokata J."/>
            <person name="Shigenobu S."/>
        </authorList>
    </citation>
    <scope>NUCLEOTIDE SEQUENCE [LARGE SCALE GENOMIC DNA]</scope>
</reference>
<gene>
    <name evidence="2" type="ORF">ElyMa_004157200</name>
</gene>
<dbReference type="AlphaFoldDB" id="A0AAV4GGT8"/>
<protein>
    <submittedName>
        <fullName evidence="2">Uncharacterized protein</fullName>
    </submittedName>
</protein>
<keyword evidence="3" id="KW-1185">Reference proteome</keyword>
<comment type="caution">
    <text evidence="2">The sequence shown here is derived from an EMBL/GenBank/DDBJ whole genome shotgun (WGS) entry which is preliminary data.</text>
</comment>
<evidence type="ECO:0000313" key="3">
    <source>
        <dbReference type="Proteomes" id="UP000762676"/>
    </source>
</evidence>
<sequence>MRATTSGLGHKTIAQDHHNNTTFHDCCVYIGASTSCPETSVDNVRQLFLQHANRRAEPGVDMPGVPPTGGRGAGLRLHAQHFSDGNSVRF</sequence>